<evidence type="ECO:0000313" key="3">
    <source>
        <dbReference type="Proteomes" id="UP000580043"/>
    </source>
</evidence>
<name>A0A848G5Y8_9RHOO</name>
<gene>
    <name evidence="2" type="ORF">HHL15_12680</name>
</gene>
<keyword evidence="1" id="KW-1133">Transmembrane helix</keyword>
<evidence type="ECO:0008006" key="4">
    <source>
        <dbReference type="Google" id="ProtNLM"/>
    </source>
</evidence>
<keyword evidence="3" id="KW-1185">Reference proteome</keyword>
<comment type="caution">
    <text evidence="2">The sequence shown here is derived from an EMBL/GenBank/DDBJ whole genome shotgun (WGS) entry which is preliminary data.</text>
</comment>
<proteinExistence type="predicted"/>
<reference evidence="2 3" key="1">
    <citation type="submission" date="2020-04" db="EMBL/GenBank/DDBJ databases">
        <title>Zoogloea sp. G-4-1-14 isolated from soil.</title>
        <authorList>
            <person name="Dahal R.H."/>
        </authorList>
    </citation>
    <scope>NUCLEOTIDE SEQUENCE [LARGE SCALE GENOMIC DNA]</scope>
    <source>
        <strain evidence="2 3">G-4-1-14</strain>
    </source>
</reference>
<dbReference type="EMBL" id="JABBGA010000009">
    <property type="protein sequence ID" value="NML26602.1"/>
    <property type="molecule type" value="Genomic_DNA"/>
</dbReference>
<accession>A0A848G5Y8</accession>
<sequence>MRSLYIQRQQGTVLAVVLVVLVVMMLGSVSLMRSIDTSALLSGNIGFKRDSLNSSAAGLNKAFEKMKLATFVGTQDSVAGCPPPAGTGTACTAVSTWKTLNFYPRLLESDASGIPVILKDTAAFDGKFTAGTVVANGNQVRFLIERMCNAYGPSSKANCVLSAYSPKGGEQFSEKAGSVATPVYRVTVRTDGARNTQTYAQWNVTFRQE</sequence>
<evidence type="ECO:0000256" key="1">
    <source>
        <dbReference type="SAM" id="Phobius"/>
    </source>
</evidence>
<protein>
    <recommendedName>
        <fullName evidence="4">Pilus assembly protein PilX</fullName>
    </recommendedName>
</protein>
<feature type="transmembrane region" description="Helical" evidence="1">
    <location>
        <begin position="12"/>
        <end position="32"/>
    </location>
</feature>
<organism evidence="2 3">
    <name type="scientific">Zoogloea dura</name>
    <dbReference type="NCBI Taxonomy" id="2728840"/>
    <lineage>
        <taxon>Bacteria</taxon>
        <taxon>Pseudomonadati</taxon>
        <taxon>Pseudomonadota</taxon>
        <taxon>Betaproteobacteria</taxon>
        <taxon>Rhodocyclales</taxon>
        <taxon>Zoogloeaceae</taxon>
        <taxon>Zoogloea</taxon>
    </lineage>
</organism>
<evidence type="ECO:0000313" key="2">
    <source>
        <dbReference type="EMBL" id="NML26602.1"/>
    </source>
</evidence>
<keyword evidence="1" id="KW-0472">Membrane</keyword>
<dbReference type="RefSeq" id="WP_169146145.1">
    <property type="nucleotide sequence ID" value="NZ_JABBGA010000009.1"/>
</dbReference>
<keyword evidence="1" id="KW-0812">Transmembrane</keyword>
<dbReference type="AlphaFoldDB" id="A0A848G5Y8"/>
<dbReference type="Proteomes" id="UP000580043">
    <property type="component" value="Unassembled WGS sequence"/>
</dbReference>